<name>A0A7W2ASN5_9BACL</name>
<dbReference type="InterPro" id="IPR036271">
    <property type="entry name" value="Tet_transcr_reg_TetR-rel_C_sf"/>
</dbReference>
<dbReference type="EMBL" id="JACEOL010000033">
    <property type="protein sequence ID" value="MBA4602661.1"/>
    <property type="molecule type" value="Genomic_DNA"/>
</dbReference>
<dbReference type="SUPFAM" id="SSF48498">
    <property type="entry name" value="Tetracyclin repressor-like, C-terminal domain"/>
    <property type="match status" value="1"/>
</dbReference>
<dbReference type="RefSeq" id="WP_181740424.1">
    <property type="nucleotide sequence ID" value="NZ_JACEOL010000033.1"/>
</dbReference>
<evidence type="ECO:0000313" key="1">
    <source>
        <dbReference type="EMBL" id="MBA4602661.1"/>
    </source>
</evidence>
<accession>A0A7W2ASN5</accession>
<evidence type="ECO:0000313" key="2">
    <source>
        <dbReference type="Proteomes" id="UP000538292"/>
    </source>
</evidence>
<keyword evidence="2" id="KW-1185">Reference proteome</keyword>
<comment type="caution">
    <text evidence="1">The sequence shown here is derived from an EMBL/GenBank/DDBJ whole genome shotgun (WGS) entry which is preliminary data.</text>
</comment>
<organism evidence="1 2">
    <name type="scientific">Thermoactinomyces mirandus</name>
    <dbReference type="NCBI Taxonomy" id="2756294"/>
    <lineage>
        <taxon>Bacteria</taxon>
        <taxon>Bacillati</taxon>
        <taxon>Bacillota</taxon>
        <taxon>Bacilli</taxon>
        <taxon>Bacillales</taxon>
        <taxon>Thermoactinomycetaceae</taxon>
        <taxon>Thermoactinomyces</taxon>
    </lineage>
</organism>
<dbReference type="Gene3D" id="1.10.357.10">
    <property type="entry name" value="Tetracycline Repressor, domain 2"/>
    <property type="match status" value="1"/>
</dbReference>
<reference evidence="1 2" key="1">
    <citation type="submission" date="2020-07" db="EMBL/GenBank/DDBJ databases">
        <title>Thermoactinomyces phylogeny.</title>
        <authorList>
            <person name="Dunlap C."/>
        </authorList>
    </citation>
    <scope>NUCLEOTIDE SEQUENCE [LARGE SCALE GENOMIC DNA]</scope>
    <source>
        <strain evidence="1 2">AMNI-1</strain>
    </source>
</reference>
<sequence length="77" mass="9511">MHFMLEQINRSKFREDLDLEKAVSFIYLSLKTLTRQWLDRVTKQQPENALNRWKEMLNEYREMLDIFKNGVYQRGKK</sequence>
<proteinExistence type="predicted"/>
<gene>
    <name evidence="1" type="ORF">H2C83_10120</name>
</gene>
<dbReference type="AlphaFoldDB" id="A0A7W2ASN5"/>
<dbReference type="Proteomes" id="UP000538292">
    <property type="component" value="Unassembled WGS sequence"/>
</dbReference>
<protein>
    <submittedName>
        <fullName evidence="1">Uncharacterized protein</fullName>
    </submittedName>
</protein>